<organism evidence="2">
    <name type="scientific">Lottia kogamogai</name>
    <dbReference type="NCBI Taxonomy" id="225160"/>
    <lineage>
        <taxon>Eukaryota</taxon>
        <taxon>Metazoa</taxon>
        <taxon>Spiralia</taxon>
        <taxon>Lophotrochozoa</taxon>
        <taxon>Mollusca</taxon>
        <taxon>Gastropoda</taxon>
        <taxon>Patellogastropoda</taxon>
        <taxon>Lottioidea</taxon>
        <taxon>Lottiidae</taxon>
        <taxon>Lottia</taxon>
    </lineage>
</organism>
<dbReference type="GO" id="GO:0016540">
    <property type="term" value="P:protein autoprocessing"/>
    <property type="evidence" value="ECO:0007669"/>
    <property type="project" value="InterPro"/>
</dbReference>
<dbReference type="AlphaFoldDB" id="A0A1J0KKC4"/>
<dbReference type="Gene3D" id="2.170.16.10">
    <property type="entry name" value="Hedgehog/Intein (Hint) domain"/>
    <property type="match status" value="1"/>
</dbReference>
<dbReference type="InterPro" id="IPR050387">
    <property type="entry name" value="Hedgehog_Signaling"/>
</dbReference>
<dbReference type="PANTHER" id="PTHR11889">
    <property type="entry name" value="HEDGEHOG"/>
    <property type="match status" value="1"/>
</dbReference>
<dbReference type="InterPro" id="IPR036844">
    <property type="entry name" value="Hint_dom_sf"/>
</dbReference>
<sequence>MPNNSGGSSCCCFASNTVTTSRTGKTYLDELKEGDEALSFDDNGNIFFSKVWCITHHVKDSKANYLQIDTETKRLVISHGHFVLVKNGKNTYYKKAQDIEKGDIVFVLVIEGDTKIRVEEPVMAVEEVEGEGIFNVFTKSGRIIANDIFLSAHMQRCIQILFIRS</sequence>
<evidence type="ECO:0000259" key="1">
    <source>
        <dbReference type="SMART" id="SM00306"/>
    </source>
</evidence>
<dbReference type="EMBL" id="KX395149">
    <property type="protein sequence ID" value="APC93965.1"/>
    <property type="molecule type" value="mRNA"/>
</dbReference>
<accession>A0A1J0KKC4</accession>
<proteinExistence type="evidence at transcript level"/>
<reference evidence="2" key="2">
    <citation type="submission" date="2016-06" db="EMBL/GenBank/DDBJ databases">
        <authorList>
            <person name="Kjaerup R.B."/>
            <person name="Dalgaard T.S."/>
            <person name="Juul-Madsen H.R."/>
        </authorList>
    </citation>
    <scope>NUCLEOTIDE SEQUENCE</scope>
</reference>
<dbReference type="PANTHER" id="PTHR11889:SF31">
    <property type="entry name" value="PROTEIN HEDGEHOG"/>
    <property type="match status" value="1"/>
</dbReference>
<protein>
    <submittedName>
        <fullName evidence="2">Hegdehog related 1</fullName>
    </submittedName>
</protein>
<dbReference type="CDD" id="cd00081">
    <property type="entry name" value="Hint"/>
    <property type="match status" value="1"/>
</dbReference>
<dbReference type="SMART" id="SM00306">
    <property type="entry name" value="HintN"/>
    <property type="match status" value="1"/>
</dbReference>
<dbReference type="InterPro" id="IPR003587">
    <property type="entry name" value="Hint_dom_N"/>
</dbReference>
<reference evidence="2" key="1">
    <citation type="journal article" date="2016" name="BMC Genomics">
        <title>Comparative transcriptomics enlarges the toolkit of known developmental genes in mollusks.</title>
        <authorList>
            <person name="De Oliveira A.L."/>
            <person name="Wollesen T."/>
            <person name="Kristof A."/>
            <person name="Scherholz M."/>
            <person name="Redl E."/>
            <person name="Todt C."/>
            <person name="Bleidorn C."/>
            <person name="Wanninger A."/>
        </authorList>
    </citation>
    <scope>NUCLEOTIDE SEQUENCE</scope>
</reference>
<dbReference type="InterPro" id="IPR001767">
    <property type="entry name" value="Hedgehog_Hint"/>
</dbReference>
<evidence type="ECO:0000313" key="2">
    <source>
        <dbReference type="EMBL" id="APC93965.1"/>
    </source>
</evidence>
<name>A0A1J0KKC4_9GAST</name>
<dbReference type="Pfam" id="PF01079">
    <property type="entry name" value="Hint"/>
    <property type="match status" value="1"/>
</dbReference>
<feature type="domain" description="Hint" evidence="1">
    <location>
        <begin position="10"/>
        <end position="109"/>
    </location>
</feature>
<dbReference type="SUPFAM" id="SSF51294">
    <property type="entry name" value="Hedgehog/intein (Hint) domain"/>
    <property type="match status" value="1"/>
</dbReference>